<keyword evidence="2" id="KW-0812">Transmembrane</keyword>
<dbReference type="InterPro" id="IPR018392">
    <property type="entry name" value="LysM"/>
</dbReference>
<feature type="domain" description="LysM" evidence="3">
    <location>
        <begin position="384"/>
        <end position="433"/>
    </location>
</feature>
<name>A0A2S0MKJ8_9RHOB</name>
<dbReference type="KEGG" id="thas:C6Y53_00765"/>
<accession>A0A2S0MKJ8</accession>
<feature type="transmembrane region" description="Helical" evidence="2">
    <location>
        <begin position="12"/>
        <end position="30"/>
    </location>
</feature>
<dbReference type="RefSeq" id="WP_106470697.1">
    <property type="nucleotide sequence ID" value="NZ_CP027665.1"/>
</dbReference>
<dbReference type="InterPro" id="IPR052196">
    <property type="entry name" value="Bact_Kbp"/>
</dbReference>
<dbReference type="SMART" id="SM00257">
    <property type="entry name" value="LysM"/>
    <property type="match status" value="1"/>
</dbReference>
<evidence type="ECO:0000313" key="5">
    <source>
        <dbReference type="Proteomes" id="UP000237655"/>
    </source>
</evidence>
<keyword evidence="5" id="KW-1185">Reference proteome</keyword>
<evidence type="ECO:0000259" key="3">
    <source>
        <dbReference type="PROSITE" id="PS51782"/>
    </source>
</evidence>
<dbReference type="Pfam" id="PF01476">
    <property type="entry name" value="LysM"/>
    <property type="match status" value="1"/>
</dbReference>
<evidence type="ECO:0000256" key="1">
    <source>
        <dbReference type="SAM" id="MobiDB-lite"/>
    </source>
</evidence>
<evidence type="ECO:0000256" key="2">
    <source>
        <dbReference type="SAM" id="Phobius"/>
    </source>
</evidence>
<protein>
    <submittedName>
        <fullName evidence="4">Peptigoglycan-binding protein LysM</fullName>
    </submittedName>
</protein>
<sequence>MARFSGAYGTGWASWALGAAIAAVVALAWYRTPGPDAPGPDAPGPGDVRPERAETGIAAGPTGSGIAPEEAAVPETVAEVAVMDAPTPQPAPVAAPPADAPAPVLPSIDLARVDDSGMVVVAGRAAPGSRVTVLLDGRAGAVQEADAGGAFASIIAMEPGDDPVVLTLSAEADGAVAASEDQVILAPRPARPPAADAGQVIAEDDAGAVARPMPAGPKEDAKPDQMAVASVSPAMPQTPSGSGPTADATEVTEASGTVAVLRASRDGVDLISPSADAAGAPDQVQLDTIGYTDRGEVLLSGRAGANRSVRVYLDNRLVAELGADGAGRWKGRLPDVPPGVYALRLDEMGDGGGVTSRLETPFQREAPEVLERPGAQSPGSAVLREVTVQRGDTLWAISRERYGDGFFYVRVFEANRSAIRDADLIYPGQVFALPDDPIQRQE</sequence>
<evidence type="ECO:0000313" key="4">
    <source>
        <dbReference type="EMBL" id="AVO36382.1"/>
    </source>
</evidence>
<dbReference type="EMBL" id="CP027665">
    <property type="protein sequence ID" value="AVO36382.1"/>
    <property type="molecule type" value="Genomic_DNA"/>
</dbReference>
<feature type="region of interest" description="Disordered" evidence="1">
    <location>
        <begin position="36"/>
        <end position="67"/>
    </location>
</feature>
<dbReference type="PANTHER" id="PTHR34700">
    <property type="entry name" value="POTASSIUM BINDING PROTEIN KBP"/>
    <property type="match status" value="1"/>
</dbReference>
<dbReference type="PROSITE" id="PS51782">
    <property type="entry name" value="LYSM"/>
    <property type="match status" value="1"/>
</dbReference>
<gene>
    <name evidence="4" type="ORF">C6Y53_00765</name>
</gene>
<dbReference type="Gene3D" id="3.10.350.10">
    <property type="entry name" value="LysM domain"/>
    <property type="match status" value="1"/>
</dbReference>
<dbReference type="PANTHER" id="PTHR34700:SF4">
    <property type="entry name" value="PHAGE-LIKE ELEMENT PBSX PROTEIN XKDP"/>
    <property type="match status" value="1"/>
</dbReference>
<proteinExistence type="predicted"/>
<keyword evidence="2" id="KW-1133">Transmembrane helix</keyword>
<dbReference type="CDD" id="cd00118">
    <property type="entry name" value="LysM"/>
    <property type="match status" value="1"/>
</dbReference>
<keyword evidence="2" id="KW-0472">Membrane</keyword>
<reference evidence="5" key="1">
    <citation type="submission" date="2018-03" db="EMBL/GenBank/DDBJ databases">
        <title>Genomic analysis of the strain SH-1 isolated from shrimp intestine.</title>
        <authorList>
            <person name="Kim Y.-S."/>
            <person name="Kim S.-E."/>
            <person name="Kim K.-H."/>
        </authorList>
    </citation>
    <scope>NUCLEOTIDE SEQUENCE [LARGE SCALE GENOMIC DNA]</scope>
    <source>
        <strain evidence="5">SH-1</strain>
    </source>
</reference>
<dbReference type="InterPro" id="IPR036779">
    <property type="entry name" value="LysM_dom_sf"/>
</dbReference>
<dbReference type="AlphaFoldDB" id="A0A2S0MKJ8"/>
<organism evidence="4 5">
    <name type="scientific">Pukyongiella litopenaei</name>
    <dbReference type="NCBI Taxonomy" id="2605946"/>
    <lineage>
        <taxon>Bacteria</taxon>
        <taxon>Pseudomonadati</taxon>
        <taxon>Pseudomonadota</taxon>
        <taxon>Alphaproteobacteria</taxon>
        <taxon>Rhodobacterales</taxon>
        <taxon>Paracoccaceae</taxon>
        <taxon>Pukyongiella</taxon>
    </lineage>
</organism>
<dbReference type="Proteomes" id="UP000237655">
    <property type="component" value="Chromosome"/>
</dbReference>